<evidence type="ECO:0000313" key="4">
    <source>
        <dbReference type="Proteomes" id="UP001358417"/>
    </source>
</evidence>
<comment type="similarity">
    <text evidence="1">Belongs to the cytochrome P450 family.</text>
</comment>
<dbReference type="RefSeq" id="XP_064701100.1">
    <property type="nucleotide sequence ID" value="XM_064852875.1"/>
</dbReference>
<evidence type="ECO:0000256" key="2">
    <source>
        <dbReference type="PIRSR" id="PIRSR602401-1"/>
    </source>
</evidence>
<dbReference type="Pfam" id="PF00067">
    <property type="entry name" value="p450"/>
    <property type="match status" value="1"/>
</dbReference>
<name>A0AAV9MVK8_9EURO</name>
<dbReference type="EMBL" id="JAVRRD010000037">
    <property type="protein sequence ID" value="KAK5045471.1"/>
    <property type="molecule type" value="Genomic_DNA"/>
</dbReference>
<dbReference type="Gene3D" id="1.10.630.10">
    <property type="entry name" value="Cytochrome P450"/>
    <property type="match status" value="1"/>
</dbReference>
<dbReference type="GeneID" id="89977494"/>
<dbReference type="Proteomes" id="UP001358417">
    <property type="component" value="Unassembled WGS sequence"/>
</dbReference>
<dbReference type="AlphaFoldDB" id="A0AAV9MVK8"/>
<dbReference type="GO" id="GO:0020037">
    <property type="term" value="F:heme binding"/>
    <property type="evidence" value="ECO:0007669"/>
    <property type="project" value="InterPro"/>
</dbReference>
<dbReference type="PRINTS" id="PR00463">
    <property type="entry name" value="EP450I"/>
</dbReference>
<dbReference type="GO" id="GO:0016705">
    <property type="term" value="F:oxidoreductase activity, acting on paired donors, with incorporation or reduction of molecular oxygen"/>
    <property type="evidence" value="ECO:0007669"/>
    <property type="project" value="InterPro"/>
</dbReference>
<dbReference type="InterPro" id="IPR001128">
    <property type="entry name" value="Cyt_P450"/>
</dbReference>
<protein>
    <recommendedName>
        <fullName evidence="5">Cytochrome P450</fullName>
    </recommendedName>
</protein>
<feature type="binding site" description="axial binding residue" evidence="2">
    <location>
        <position position="475"/>
    </location>
    <ligand>
        <name>heme</name>
        <dbReference type="ChEBI" id="CHEBI:30413"/>
    </ligand>
    <ligandPart>
        <name>Fe</name>
        <dbReference type="ChEBI" id="CHEBI:18248"/>
    </ligandPart>
</feature>
<evidence type="ECO:0000256" key="1">
    <source>
        <dbReference type="ARBA" id="ARBA00010617"/>
    </source>
</evidence>
<reference evidence="3 4" key="1">
    <citation type="submission" date="2023-08" db="EMBL/GenBank/DDBJ databases">
        <title>Black Yeasts Isolated from many extreme environments.</title>
        <authorList>
            <person name="Coleine C."/>
            <person name="Stajich J.E."/>
            <person name="Selbmann L."/>
        </authorList>
    </citation>
    <scope>NUCLEOTIDE SEQUENCE [LARGE SCALE GENOMIC DNA]</scope>
    <source>
        <strain evidence="3 4">CCFEE 5792</strain>
    </source>
</reference>
<evidence type="ECO:0008006" key="5">
    <source>
        <dbReference type="Google" id="ProtNLM"/>
    </source>
</evidence>
<accession>A0AAV9MVK8</accession>
<dbReference type="GO" id="GO:0005506">
    <property type="term" value="F:iron ion binding"/>
    <property type="evidence" value="ECO:0007669"/>
    <property type="project" value="InterPro"/>
</dbReference>
<gene>
    <name evidence="3" type="ORF">LTR84_009335</name>
</gene>
<keyword evidence="2" id="KW-0479">Metal-binding</keyword>
<sequence>MGIPLVRLPIDPLNILWSVFENPTWRLLDLFPVNWGSFALYSRRGWNFKDKSASHVRYGPIWAIVTPRNIWISIADPDAISEIYKRRTDFIRPSELYTLLDIYGPCISTASWTDWPRHRKVLAAPFNESAMTFVWTESVKQATQMLGTWQAKDGSIMDYSKDTRMLSLNVLAATGFKRSYNFASSDAVDSQTGTASYRDALQIVLDNILTVMLVPPRLLSLPFAPRPWQRVGIAANDFKRYMIDMLQEETRSFEQGNIEKGGLMTGFLRASRGTSNDSQSSEPSTIISKRLNQTLSTEEIYGNIFVINFAGHDTTANTLAFSMLLLSAHPQVQAWLSEELMNITKHHGDIESWTYSEVFSKLKRCRAVMLETLRLFPPIMAIPKRTNSNPQSILVGDRMITIPPNTFVTPGPLAIQTLPDHWEEPLEWRPQRWITRPSVSHVKPSTLPEQSCDDEEILTPRQGTYLPWSDGPQNCPGLKFSQVEFVAVLATLLQKHRLSVVLEPGETLDQGHTRAMATSQDCDMLLLLRLRNPGNVKLRCTVGPRD</sequence>
<keyword evidence="2" id="KW-0349">Heme</keyword>
<dbReference type="PANTHER" id="PTHR24305">
    <property type="entry name" value="CYTOCHROME P450"/>
    <property type="match status" value="1"/>
</dbReference>
<dbReference type="PRINTS" id="PR00385">
    <property type="entry name" value="P450"/>
</dbReference>
<comment type="cofactor">
    <cofactor evidence="2">
        <name>heme</name>
        <dbReference type="ChEBI" id="CHEBI:30413"/>
    </cofactor>
</comment>
<dbReference type="SUPFAM" id="SSF48264">
    <property type="entry name" value="Cytochrome P450"/>
    <property type="match status" value="1"/>
</dbReference>
<keyword evidence="2" id="KW-0408">Iron</keyword>
<proteinExistence type="inferred from homology"/>
<dbReference type="InterPro" id="IPR002401">
    <property type="entry name" value="Cyt_P450_E_grp-I"/>
</dbReference>
<dbReference type="InterPro" id="IPR036396">
    <property type="entry name" value="Cyt_P450_sf"/>
</dbReference>
<dbReference type="PANTHER" id="PTHR24305:SF166">
    <property type="entry name" value="CYTOCHROME P450 12A4, MITOCHONDRIAL-RELATED"/>
    <property type="match status" value="1"/>
</dbReference>
<evidence type="ECO:0000313" key="3">
    <source>
        <dbReference type="EMBL" id="KAK5045471.1"/>
    </source>
</evidence>
<organism evidence="3 4">
    <name type="scientific">Exophiala bonariae</name>
    <dbReference type="NCBI Taxonomy" id="1690606"/>
    <lineage>
        <taxon>Eukaryota</taxon>
        <taxon>Fungi</taxon>
        <taxon>Dikarya</taxon>
        <taxon>Ascomycota</taxon>
        <taxon>Pezizomycotina</taxon>
        <taxon>Eurotiomycetes</taxon>
        <taxon>Chaetothyriomycetidae</taxon>
        <taxon>Chaetothyriales</taxon>
        <taxon>Herpotrichiellaceae</taxon>
        <taxon>Exophiala</taxon>
    </lineage>
</organism>
<comment type="caution">
    <text evidence="3">The sequence shown here is derived from an EMBL/GenBank/DDBJ whole genome shotgun (WGS) entry which is preliminary data.</text>
</comment>
<keyword evidence="4" id="KW-1185">Reference proteome</keyword>
<dbReference type="GO" id="GO:0004497">
    <property type="term" value="F:monooxygenase activity"/>
    <property type="evidence" value="ECO:0007669"/>
    <property type="project" value="InterPro"/>
</dbReference>
<dbReference type="InterPro" id="IPR050121">
    <property type="entry name" value="Cytochrome_P450_monoxygenase"/>
</dbReference>
<dbReference type="CDD" id="cd11070">
    <property type="entry name" value="CYP56-like"/>
    <property type="match status" value="1"/>
</dbReference>